<evidence type="ECO:0000313" key="4">
    <source>
        <dbReference type="Proteomes" id="UP000663882"/>
    </source>
</evidence>
<feature type="compositionally biased region" description="Low complexity" evidence="1">
    <location>
        <begin position="280"/>
        <end position="304"/>
    </location>
</feature>
<dbReference type="PANTHER" id="PTHR28601:SF1">
    <property type="entry name" value="COILED-COIL DOMAIN-CONTAINING PROTEIN 24"/>
    <property type="match status" value="1"/>
</dbReference>
<feature type="domain" description="F-box" evidence="2">
    <location>
        <begin position="431"/>
        <end position="478"/>
    </location>
</feature>
<protein>
    <recommendedName>
        <fullName evidence="2">F-box domain-containing protein</fullName>
    </recommendedName>
</protein>
<evidence type="ECO:0000313" key="3">
    <source>
        <dbReference type="EMBL" id="CAF0923062.1"/>
    </source>
</evidence>
<sequence length="716" mass="82206">MNSMTKNNSSYIPYDKPISTWKTLSTSLISAERDYVKFYLGQALIEQCEEIENEIGSLLDIWREYRNETVANCTDSTFHSLAEPPILRKRLTTEIEFFVKHIHEQCAQDDHIFHRRLSNGHNWNAINYALVTGTGDDERRIRERPVSARDRHGRETPILSIPEPAANIDETKIINSLSPRTLSNIDINTVRKKLKDFTIDDIIQRLRQAITDDIKILENHVTYVHQKLEEEADYRAKTRGLLREPTLGELRDERNRLEKEIFNTTNTSAPVETSSTLQNSHRQTSTHDTSRRSSASSITSLIQSPRSSLDEITTKTIHSTGPLRALATDPLTTTKPRLSIDRKVSTISTTTAGKSTTPVLVRLGSIKQQDLLKQYPSLTTTATNTTKPTKTRENSTTRKHNKPALLLDNYRLPRKKLFINRNYDKMTKNLISKFENLSNELLFNIFEYLNGEKLFNAFHNLNYRINRILNDDRLLMNIVFNRISTMESVCNMNQIQFLNVGSSNSYFSWIATDLQKCSIMPRASRLSINSPYTPDLIVGLVYIKSRMPNLIHVTVKIDEFLAPAGHHIEFLIEGLLDLSHIRRFSLKLTYHTSEIVYTNFTGRKKAPYLEHLSIIGCNISLLSIIDLITNSPNLYSLEMKIQKHVPCPDFSVFQQITKATLKFVGFNNDNFQDFFSSMTRLISLRLDDETLISTARLYVSNTVHISKASVGYFNYR</sequence>
<name>A0A814B7N3_9BILA</name>
<dbReference type="Proteomes" id="UP000663882">
    <property type="component" value="Unassembled WGS sequence"/>
</dbReference>
<comment type="caution">
    <text evidence="3">The sequence shown here is derived from an EMBL/GenBank/DDBJ whole genome shotgun (WGS) entry which is preliminary data.</text>
</comment>
<dbReference type="PANTHER" id="PTHR28601">
    <property type="entry name" value="COILED-COIL DOMAIN-CONTAINING PROTEIN 24"/>
    <property type="match status" value="1"/>
</dbReference>
<dbReference type="InterPro" id="IPR031367">
    <property type="entry name" value="CCDC24"/>
</dbReference>
<feature type="region of interest" description="Disordered" evidence="1">
    <location>
        <begin position="381"/>
        <end position="401"/>
    </location>
</feature>
<reference evidence="3" key="1">
    <citation type="submission" date="2021-02" db="EMBL/GenBank/DDBJ databases">
        <authorList>
            <person name="Nowell W R."/>
        </authorList>
    </citation>
    <scope>NUCLEOTIDE SEQUENCE</scope>
</reference>
<evidence type="ECO:0000256" key="1">
    <source>
        <dbReference type="SAM" id="MobiDB-lite"/>
    </source>
</evidence>
<dbReference type="PROSITE" id="PS50181">
    <property type="entry name" value="FBOX"/>
    <property type="match status" value="1"/>
</dbReference>
<organism evidence="3 4">
    <name type="scientific">Rotaria sordida</name>
    <dbReference type="NCBI Taxonomy" id="392033"/>
    <lineage>
        <taxon>Eukaryota</taxon>
        <taxon>Metazoa</taxon>
        <taxon>Spiralia</taxon>
        <taxon>Gnathifera</taxon>
        <taxon>Rotifera</taxon>
        <taxon>Eurotatoria</taxon>
        <taxon>Bdelloidea</taxon>
        <taxon>Philodinida</taxon>
        <taxon>Philodinidae</taxon>
        <taxon>Rotaria</taxon>
    </lineage>
</organism>
<feature type="compositionally biased region" description="Polar residues" evidence="1">
    <location>
        <begin position="265"/>
        <end position="279"/>
    </location>
</feature>
<gene>
    <name evidence="3" type="ORF">RFH988_LOCUS10105</name>
</gene>
<dbReference type="OrthoDB" id="6022633at2759"/>
<dbReference type="Pfam" id="PF15669">
    <property type="entry name" value="CCDC24"/>
    <property type="match status" value="1"/>
</dbReference>
<accession>A0A814B7N3</accession>
<evidence type="ECO:0000259" key="2">
    <source>
        <dbReference type="PROSITE" id="PS50181"/>
    </source>
</evidence>
<dbReference type="InterPro" id="IPR001810">
    <property type="entry name" value="F-box_dom"/>
</dbReference>
<dbReference type="EMBL" id="CAJNOO010000371">
    <property type="protein sequence ID" value="CAF0923062.1"/>
    <property type="molecule type" value="Genomic_DNA"/>
</dbReference>
<proteinExistence type="predicted"/>
<feature type="region of interest" description="Disordered" evidence="1">
    <location>
        <begin position="265"/>
        <end position="307"/>
    </location>
</feature>
<dbReference type="AlphaFoldDB" id="A0A814B7N3"/>